<keyword evidence="3" id="KW-1185">Reference proteome</keyword>
<gene>
    <name evidence="2" type="ORF">EVAR_44735_1</name>
</gene>
<dbReference type="AlphaFoldDB" id="A0A4C1XF52"/>
<feature type="region of interest" description="Disordered" evidence="1">
    <location>
        <begin position="1"/>
        <end position="24"/>
    </location>
</feature>
<name>A0A4C1XF52_EUMVA</name>
<sequence>MRDKIRPLMPAPPFPPRPPQAGARPGVEKIWSLVGDYQNTKRDQRDESIKQLFKAEVYLHSENPEKLELTYESRDGEKKKIFLCPLLAPPPETCCAAIKYTQWHSKKKILRLILHAMINGRFS</sequence>
<comment type="caution">
    <text evidence="2">The sequence shown here is derived from an EMBL/GenBank/DDBJ whole genome shotgun (WGS) entry which is preliminary data.</text>
</comment>
<accession>A0A4C1XF52</accession>
<organism evidence="2 3">
    <name type="scientific">Eumeta variegata</name>
    <name type="common">Bagworm moth</name>
    <name type="synonym">Eumeta japonica</name>
    <dbReference type="NCBI Taxonomy" id="151549"/>
    <lineage>
        <taxon>Eukaryota</taxon>
        <taxon>Metazoa</taxon>
        <taxon>Ecdysozoa</taxon>
        <taxon>Arthropoda</taxon>
        <taxon>Hexapoda</taxon>
        <taxon>Insecta</taxon>
        <taxon>Pterygota</taxon>
        <taxon>Neoptera</taxon>
        <taxon>Endopterygota</taxon>
        <taxon>Lepidoptera</taxon>
        <taxon>Glossata</taxon>
        <taxon>Ditrysia</taxon>
        <taxon>Tineoidea</taxon>
        <taxon>Psychidae</taxon>
        <taxon>Oiketicinae</taxon>
        <taxon>Eumeta</taxon>
    </lineage>
</organism>
<proteinExistence type="predicted"/>
<protein>
    <submittedName>
        <fullName evidence="2">Uncharacterized protein</fullName>
    </submittedName>
</protein>
<reference evidence="2 3" key="1">
    <citation type="journal article" date="2019" name="Commun. Biol.">
        <title>The bagworm genome reveals a unique fibroin gene that provides high tensile strength.</title>
        <authorList>
            <person name="Kono N."/>
            <person name="Nakamura H."/>
            <person name="Ohtoshi R."/>
            <person name="Tomita M."/>
            <person name="Numata K."/>
            <person name="Arakawa K."/>
        </authorList>
    </citation>
    <scope>NUCLEOTIDE SEQUENCE [LARGE SCALE GENOMIC DNA]</scope>
</reference>
<feature type="compositionally biased region" description="Pro residues" evidence="1">
    <location>
        <begin position="9"/>
        <end position="19"/>
    </location>
</feature>
<dbReference type="Proteomes" id="UP000299102">
    <property type="component" value="Unassembled WGS sequence"/>
</dbReference>
<dbReference type="EMBL" id="BGZK01000842">
    <property type="protein sequence ID" value="GBP62496.1"/>
    <property type="molecule type" value="Genomic_DNA"/>
</dbReference>
<evidence type="ECO:0000313" key="2">
    <source>
        <dbReference type="EMBL" id="GBP62496.1"/>
    </source>
</evidence>
<evidence type="ECO:0000256" key="1">
    <source>
        <dbReference type="SAM" id="MobiDB-lite"/>
    </source>
</evidence>
<evidence type="ECO:0000313" key="3">
    <source>
        <dbReference type="Proteomes" id="UP000299102"/>
    </source>
</evidence>